<proteinExistence type="inferred from homology"/>
<dbReference type="PANTHER" id="PTHR11926">
    <property type="entry name" value="GLUCOSYL/GLUCURONOSYL TRANSFERASES"/>
    <property type="match status" value="1"/>
</dbReference>
<evidence type="ECO:0000256" key="4">
    <source>
        <dbReference type="SAM" id="MobiDB-lite"/>
    </source>
</evidence>
<reference evidence="5" key="1">
    <citation type="submission" date="2018-01" db="EMBL/GenBank/DDBJ databases">
        <authorList>
            <person name="Mao J.F."/>
        </authorList>
    </citation>
    <scope>NUCLEOTIDE SEQUENCE</scope>
    <source>
        <strain evidence="5">Huo1</strain>
        <tissue evidence="5">Leaf</tissue>
    </source>
</reference>
<dbReference type="InterPro" id="IPR035595">
    <property type="entry name" value="UDP_glycos_trans_CS"/>
</dbReference>
<feature type="region of interest" description="Disordered" evidence="4">
    <location>
        <begin position="640"/>
        <end position="662"/>
    </location>
</feature>
<gene>
    <name evidence="5" type="ORF">SASPL_111690</name>
</gene>
<dbReference type="Proteomes" id="UP000298416">
    <property type="component" value="Unassembled WGS sequence"/>
</dbReference>
<organism evidence="5">
    <name type="scientific">Salvia splendens</name>
    <name type="common">Scarlet sage</name>
    <dbReference type="NCBI Taxonomy" id="180675"/>
    <lineage>
        <taxon>Eukaryota</taxon>
        <taxon>Viridiplantae</taxon>
        <taxon>Streptophyta</taxon>
        <taxon>Embryophyta</taxon>
        <taxon>Tracheophyta</taxon>
        <taxon>Spermatophyta</taxon>
        <taxon>Magnoliopsida</taxon>
        <taxon>eudicotyledons</taxon>
        <taxon>Gunneridae</taxon>
        <taxon>Pentapetalae</taxon>
        <taxon>asterids</taxon>
        <taxon>lamiids</taxon>
        <taxon>Lamiales</taxon>
        <taxon>Lamiaceae</taxon>
        <taxon>Nepetoideae</taxon>
        <taxon>Mentheae</taxon>
        <taxon>Salviinae</taxon>
        <taxon>Salvia</taxon>
        <taxon>Salvia subgen. Calosphace</taxon>
        <taxon>core Calosphace</taxon>
    </lineage>
</organism>
<sequence>MKAYTSNHPNPIAKKKRRMRIMGKAKAHAIMISVPHQGHINPFICLALKLASKGITVTFVHLESVHHKLLSKLGPQADPFSQARQSGLDIRYTTISDGLPLEFDRDLHLEEHWGAIMHDFPALVDDFVGEMMRSEPDFDYFLMTDTNYTWPPAVARKYNLVNVSFWTQTTMTFAILYHWHLLKQNGHFPCKGVDEMEEAIDYIPGVEPINAKDLMSYLKESGLVSIVTEAMSAALDAVKSADLILHNTMLELEPETLSALNQHQPNYAVGPLNFSKSLHSYTVSNSLRSEADCTDWLHSKPPNSVLYISFGSFVHTTKKVIEELAHGLLLSGVDFVWVIRPGMLSSDDTDVLPEGFGYMIEGKGLIVPWCNQMSVLSNPAVGGFLSHCGWNSTLESMWCGVPMICYPIAYDQTANRKLVIEKWKFGVNLCDGESLDRVEIAEKIKGFMNGAYSESLRQEASKLKVAMEKALEIDGSSDRTFDQFMEDLKAKMEAKRIHGEGLWRDDRPSADGGAGFEVWFCGGRREHSVDLADDYGDFGTSFETDTSNVVSPTTRKRQRSSSFSREDDQLLIAAYLHTSKDSATGNGQNATTFWGRIEKYIDDNGDAYKVYNRQVGKSFTCQHCWEILIFDPKWQATLPNKRQKSTTEANLDPEDDVNQDRPMGRKAAKELLKNEGKSVVGSVSSILTPEFFELKEKINREKAERKEKIDREKPSSIVGYIPLQLIRWLAIGKHLYGCRDLRKRGQTKKTCSITSLVKIRIDTRDAHRSNRDRVFHGLLAYHDEALDVPEWSRDCPSSADDSSLPLVQPL</sequence>
<dbReference type="EMBL" id="PNBA02000004">
    <property type="protein sequence ID" value="KAG6427445.1"/>
    <property type="molecule type" value="Genomic_DNA"/>
</dbReference>
<dbReference type="InterPro" id="IPR002213">
    <property type="entry name" value="UDP_glucos_trans"/>
</dbReference>
<dbReference type="FunFam" id="3.40.50.2000:FF:000078">
    <property type="entry name" value="Glycosyltransferase"/>
    <property type="match status" value="1"/>
</dbReference>
<keyword evidence="3" id="KW-0808">Transferase</keyword>
<name>A0A8X8YCD9_SALSN</name>
<dbReference type="GO" id="GO:0080043">
    <property type="term" value="F:quercetin 3-O-glucosyltransferase activity"/>
    <property type="evidence" value="ECO:0007669"/>
    <property type="project" value="TreeGrafter"/>
</dbReference>
<evidence type="ECO:0000256" key="3">
    <source>
        <dbReference type="ARBA" id="ARBA00022679"/>
    </source>
</evidence>
<dbReference type="PANTHER" id="PTHR11926:SF774">
    <property type="entry name" value="UDP-GLYCOSYLTRANSFERASE 85A1-RELATED"/>
    <property type="match status" value="1"/>
</dbReference>
<dbReference type="GO" id="GO:0080044">
    <property type="term" value="F:quercetin 7-O-glucosyltransferase activity"/>
    <property type="evidence" value="ECO:0007669"/>
    <property type="project" value="TreeGrafter"/>
</dbReference>
<keyword evidence="2" id="KW-0328">Glycosyltransferase</keyword>
<dbReference type="AlphaFoldDB" id="A0A8X8YCD9"/>
<dbReference type="Gene3D" id="3.40.50.2000">
    <property type="entry name" value="Glycogen Phosphorylase B"/>
    <property type="match status" value="2"/>
</dbReference>
<dbReference type="PROSITE" id="PS00375">
    <property type="entry name" value="UDPGT"/>
    <property type="match status" value="1"/>
</dbReference>
<dbReference type="CDD" id="cd03784">
    <property type="entry name" value="GT1_Gtf-like"/>
    <property type="match status" value="1"/>
</dbReference>
<accession>A0A8X8YCD9</accession>
<keyword evidence="6" id="KW-1185">Reference proteome</keyword>
<protein>
    <submittedName>
        <fullName evidence="5">Uncharacterized protein</fullName>
    </submittedName>
</protein>
<evidence type="ECO:0000313" key="5">
    <source>
        <dbReference type="EMBL" id="KAG6427445.1"/>
    </source>
</evidence>
<comment type="caution">
    <text evidence="5">The sequence shown here is derived from an EMBL/GenBank/DDBJ whole genome shotgun (WGS) entry which is preliminary data.</text>
</comment>
<comment type="similarity">
    <text evidence="1">Belongs to the UDP-glycosyltransferase family.</text>
</comment>
<dbReference type="SUPFAM" id="SSF53756">
    <property type="entry name" value="UDP-Glycosyltransferase/glycogen phosphorylase"/>
    <property type="match status" value="1"/>
</dbReference>
<dbReference type="Pfam" id="PF00201">
    <property type="entry name" value="UDPGT"/>
    <property type="match status" value="1"/>
</dbReference>
<evidence type="ECO:0000256" key="1">
    <source>
        <dbReference type="ARBA" id="ARBA00009995"/>
    </source>
</evidence>
<reference evidence="5" key="2">
    <citation type="submission" date="2020-08" db="EMBL/GenBank/DDBJ databases">
        <title>Plant Genome Project.</title>
        <authorList>
            <person name="Zhang R.-G."/>
        </authorList>
    </citation>
    <scope>NUCLEOTIDE SEQUENCE</scope>
    <source>
        <strain evidence="5">Huo1</strain>
        <tissue evidence="5">Leaf</tissue>
    </source>
</reference>
<evidence type="ECO:0000256" key="2">
    <source>
        <dbReference type="ARBA" id="ARBA00022676"/>
    </source>
</evidence>
<evidence type="ECO:0000313" key="6">
    <source>
        <dbReference type="Proteomes" id="UP000298416"/>
    </source>
</evidence>